<evidence type="ECO:0000313" key="8">
    <source>
        <dbReference type="Proteomes" id="UP001205906"/>
    </source>
</evidence>
<dbReference type="InterPro" id="IPR057326">
    <property type="entry name" value="KR_dom"/>
</dbReference>
<protein>
    <submittedName>
        <fullName evidence="7">SDR family oxidoreductase</fullName>
    </submittedName>
</protein>
<comment type="similarity">
    <text evidence="1 3">Belongs to the short-chain dehydrogenases/reductases (SDR) family.</text>
</comment>
<dbReference type="Gene3D" id="3.40.50.720">
    <property type="entry name" value="NAD(P)-binding Rossmann-like Domain"/>
    <property type="match status" value="1"/>
</dbReference>
<dbReference type="Pfam" id="PF00106">
    <property type="entry name" value="adh_short"/>
    <property type="match status" value="1"/>
</dbReference>
<feature type="region of interest" description="Disordered" evidence="4">
    <location>
        <begin position="260"/>
        <end position="290"/>
    </location>
</feature>
<dbReference type="CDD" id="cd05360">
    <property type="entry name" value="SDR_c3"/>
    <property type="match status" value="1"/>
</dbReference>
<dbReference type="InterPro" id="IPR002347">
    <property type="entry name" value="SDR_fam"/>
</dbReference>
<evidence type="ECO:0000256" key="4">
    <source>
        <dbReference type="SAM" id="MobiDB-lite"/>
    </source>
</evidence>
<evidence type="ECO:0000259" key="6">
    <source>
        <dbReference type="SMART" id="SM00822"/>
    </source>
</evidence>
<dbReference type="SUPFAM" id="SSF51735">
    <property type="entry name" value="NAD(P)-binding Rossmann-fold domains"/>
    <property type="match status" value="1"/>
</dbReference>
<dbReference type="SMART" id="SM00822">
    <property type="entry name" value="PKS_KR"/>
    <property type="match status" value="1"/>
</dbReference>
<evidence type="ECO:0000256" key="2">
    <source>
        <dbReference type="ARBA" id="ARBA00023002"/>
    </source>
</evidence>
<dbReference type="RefSeq" id="WP_252816333.1">
    <property type="nucleotide sequence ID" value="NZ_JAMXQS010000002.1"/>
</dbReference>
<keyword evidence="5" id="KW-1133">Transmembrane helix</keyword>
<feature type="domain" description="Ketoreductase" evidence="6">
    <location>
        <begin position="11"/>
        <end position="196"/>
    </location>
</feature>
<gene>
    <name evidence="7" type="ORF">NGM99_04300</name>
</gene>
<comment type="caution">
    <text evidence="7">The sequence shown here is derived from an EMBL/GenBank/DDBJ whole genome shotgun (WGS) entry which is preliminary data.</text>
</comment>
<feature type="transmembrane region" description="Helical" evidence="5">
    <location>
        <begin position="310"/>
        <end position="329"/>
    </location>
</feature>
<dbReference type="InterPro" id="IPR036291">
    <property type="entry name" value="NAD(P)-bd_dom_sf"/>
</dbReference>
<keyword evidence="5" id="KW-0472">Membrane</keyword>
<name>A0ABT1C4X4_9HYPH</name>
<keyword evidence="5" id="KW-0812">Transmembrane</keyword>
<reference evidence="7 8" key="1">
    <citation type="submission" date="2022-06" db="EMBL/GenBank/DDBJ databases">
        <title>Mesorhizobium sp. strain RP14 Genome sequencing and assembly.</title>
        <authorList>
            <person name="Kim I."/>
        </authorList>
    </citation>
    <scope>NUCLEOTIDE SEQUENCE [LARGE SCALE GENOMIC DNA]</scope>
    <source>
        <strain evidence="8">RP14(2022)</strain>
    </source>
</reference>
<keyword evidence="2" id="KW-0560">Oxidoreductase</keyword>
<evidence type="ECO:0000313" key="7">
    <source>
        <dbReference type="EMBL" id="MCO6049011.1"/>
    </source>
</evidence>
<dbReference type="EMBL" id="JAMXQS010000002">
    <property type="protein sequence ID" value="MCO6049011.1"/>
    <property type="molecule type" value="Genomic_DNA"/>
</dbReference>
<dbReference type="PROSITE" id="PS00061">
    <property type="entry name" value="ADH_SHORT"/>
    <property type="match status" value="1"/>
</dbReference>
<evidence type="ECO:0000256" key="3">
    <source>
        <dbReference type="RuleBase" id="RU000363"/>
    </source>
</evidence>
<dbReference type="PRINTS" id="PR00080">
    <property type="entry name" value="SDRFAMILY"/>
</dbReference>
<evidence type="ECO:0000256" key="5">
    <source>
        <dbReference type="SAM" id="Phobius"/>
    </source>
</evidence>
<organism evidence="7 8">
    <name type="scientific">Mesorhizobium liriopis</name>
    <dbReference type="NCBI Taxonomy" id="2953882"/>
    <lineage>
        <taxon>Bacteria</taxon>
        <taxon>Pseudomonadati</taxon>
        <taxon>Pseudomonadota</taxon>
        <taxon>Alphaproteobacteria</taxon>
        <taxon>Hyphomicrobiales</taxon>
        <taxon>Phyllobacteriaceae</taxon>
        <taxon>Mesorhizobium</taxon>
    </lineage>
</organism>
<dbReference type="PANTHER" id="PTHR43391:SF82">
    <property type="entry name" value="OXIDOREDUCTASE SADH-RELATED"/>
    <property type="match status" value="1"/>
</dbReference>
<evidence type="ECO:0000256" key="1">
    <source>
        <dbReference type="ARBA" id="ARBA00006484"/>
    </source>
</evidence>
<dbReference type="NCBIfam" id="NF005495">
    <property type="entry name" value="PRK07109.1"/>
    <property type="match status" value="1"/>
</dbReference>
<sequence length="333" mass="35639">MSISLKPIAEQVMVITGASSGIGLATALHAARLGARVVLASRNEPELEKIAERIRREGGEALAVVTDVSRREDMQRLADRTAEAFGGFDTWVNNAGIGIYGRLEEVSDEDHHRLFEINFWGLVYGTQIAAAHLKPKGGAIINLGSVVSDIALPIQGMYAASKHAIKGFTDAFRMELMAEKAPISVTLIKPSAINTPFPQHARNYLDEEPTLPPPVYQPEDVASAIVHAAQHGGRDYYIGSGGKLMSSLNKRIPSLMDWGASRSGKLESSGPVRRPREGSLYGPATDGSARGDLSLQARRSLYTGAQTHPMTTAAVLATAGVAVFALFAAGKRR</sequence>
<accession>A0ABT1C4X4</accession>
<keyword evidence="8" id="KW-1185">Reference proteome</keyword>
<dbReference type="PRINTS" id="PR00081">
    <property type="entry name" value="GDHRDH"/>
</dbReference>
<dbReference type="Proteomes" id="UP001205906">
    <property type="component" value="Unassembled WGS sequence"/>
</dbReference>
<dbReference type="InterPro" id="IPR020904">
    <property type="entry name" value="Sc_DH/Rdtase_CS"/>
</dbReference>
<proteinExistence type="inferred from homology"/>
<dbReference type="PANTHER" id="PTHR43391">
    <property type="entry name" value="RETINOL DEHYDROGENASE-RELATED"/>
    <property type="match status" value="1"/>
</dbReference>